<accession>A0ABV4TMF4</accession>
<reference evidence="1 2" key="1">
    <citation type="submission" date="2024-04" db="EMBL/GenBank/DDBJ databases">
        <title>New Clade of Flavobacterium.</title>
        <authorList>
            <person name="Matos L."/>
            <person name="Proenca D.N."/>
            <person name="Fransisco R.M."/>
            <person name="Chung A.P."/>
            <person name="Maccario L."/>
            <person name="Sorensen S.J."/>
            <person name="Morais P.V."/>
        </authorList>
    </citation>
    <scope>NUCLEOTIDE SEQUENCE [LARGE SCALE GENOMIC DNA]</scope>
    <source>
        <strain evidence="1 2">FBOR7N2.3</strain>
    </source>
</reference>
<sequence>MDSITFNLLTNKLKNAPQSVLERVIAYVDTLIEPTTISKTYTLTKEQQQILDNQINSDKSTYTEAETLYSDLKKKYEL</sequence>
<organism evidence="1 2">
    <name type="scientific">Flavobacterium magnesitis</name>
    <dbReference type="NCBI Taxonomy" id="3138077"/>
    <lineage>
        <taxon>Bacteria</taxon>
        <taxon>Pseudomonadati</taxon>
        <taxon>Bacteroidota</taxon>
        <taxon>Flavobacteriia</taxon>
        <taxon>Flavobacteriales</taxon>
        <taxon>Flavobacteriaceae</taxon>
        <taxon>Flavobacterium</taxon>
    </lineage>
</organism>
<dbReference type="RefSeq" id="WP_373391218.1">
    <property type="nucleotide sequence ID" value="NZ_JBCFQJ010000007.1"/>
</dbReference>
<gene>
    <name evidence="1" type="ORF">AAGV33_06835</name>
</gene>
<evidence type="ECO:0000313" key="2">
    <source>
        <dbReference type="Proteomes" id="UP001574170"/>
    </source>
</evidence>
<proteinExistence type="predicted"/>
<keyword evidence="2" id="KW-1185">Reference proteome</keyword>
<protein>
    <submittedName>
        <fullName evidence="1">Uncharacterized protein</fullName>
    </submittedName>
</protein>
<evidence type="ECO:0000313" key="1">
    <source>
        <dbReference type="EMBL" id="MFA9194116.1"/>
    </source>
</evidence>
<dbReference type="EMBL" id="JBCFQK010000007">
    <property type="protein sequence ID" value="MFA9194116.1"/>
    <property type="molecule type" value="Genomic_DNA"/>
</dbReference>
<comment type="caution">
    <text evidence="1">The sequence shown here is derived from an EMBL/GenBank/DDBJ whole genome shotgun (WGS) entry which is preliminary data.</text>
</comment>
<name>A0ABV4TMF4_9FLAO</name>
<dbReference type="Proteomes" id="UP001574170">
    <property type="component" value="Unassembled WGS sequence"/>
</dbReference>